<gene>
    <name evidence="8" type="ORF">CVLEPA_LOCUS26568</name>
</gene>
<organism evidence="8 9">
    <name type="scientific">Clavelina lepadiformis</name>
    <name type="common">Light-bulb sea squirt</name>
    <name type="synonym">Ascidia lepadiformis</name>
    <dbReference type="NCBI Taxonomy" id="159417"/>
    <lineage>
        <taxon>Eukaryota</taxon>
        <taxon>Metazoa</taxon>
        <taxon>Chordata</taxon>
        <taxon>Tunicata</taxon>
        <taxon>Ascidiacea</taxon>
        <taxon>Aplousobranchia</taxon>
        <taxon>Clavelinidae</taxon>
        <taxon>Clavelina</taxon>
    </lineage>
</organism>
<evidence type="ECO:0000256" key="5">
    <source>
        <dbReference type="PROSITE-ProRule" id="PRU00108"/>
    </source>
</evidence>
<dbReference type="SMART" id="SM00389">
    <property type="entry name" value="HOX"/>
    <property type="match status" value="1"/>
</dbReference>
<evidence type="ECO:0000256" key="1">
    <source>
        <dbReference type="ARBA" id="ARBA00009661"/>
    </source>
</evidence>
<feature type="domain" description="Homeobox" evidence="7">
    <location>
        <begin position="251"/>
        <end position="314"/>
    </location>
</feature>
<protein>
    <recommendedName>
        <fullName evidence="7">Homeobox domain-containing protein</fullName>
    </recommendedName>
</protein>
<dbReference type="InterPro" id="IPR032453">
    <property type="entry name" value="PKNOX/Meis_N"/>
</dbReference>
<evidence type="ECO:0000256" key="6">
    <source>
        <dbReference type="SAM" id="MobiDB-lite"/>
    </source>
</evidence>
<dbReference type="InterPro" id="IPR050224">
    <property type="entry name" value="TALE_homeobox"/>
</dbReference>
<evidence type="ECO:0000313" key="8">
    <source>
        <dbReference type="EMBL" id="CAK8693267.1"/>
    </source>
</evidence>
<keyword evidence="2 5" id="KW-0238">DNA-binding</keyword>
<sequence>MSQHHYQADGHSQEVLKNSSENLSNSSLDETSQVEADKQLIKSHPLFVLLELLFEKCERATRGEESPTSSLYDEDIQEFVRRHEASMSPIFIDNPEIDNLMIKAIQVLRIHLLELEKVNELCKDFCQRYITCLKGKMHSENLLRSDSGYFSDPTSQHNTLHNNNANQCLANTPNANVTVNQQGEIIMQSGMYQQSVAPEGQMSHENSIDGSTPLSQVGVSPPPSQNVPGMSSGHIYHMPHSQLNPAHDDLNNRKTKRGILPKHATEILRSWLFSHIVHPYPTEDEKRSLANQTCLTLLQVNNWFINARRRILQPMLDASNHDAAGASTNKSKKSKMQVNRSTDRFWPNTITSGGANGAQLNDEDIVPGDGAQDIAPSRASCAQESHQNSIPQFPEGYHGNSPDDIHPNSPNRLHHYPPNDVTMTSCAPVPLSMVNN</sequence>
<dbReference type="CDD" id="cd00086">
    <property type="entry name" value="homeodomain"/>
    <property type="match status" value="1"/>
</dbReference>
<dbReference type="InterPro" id="IPR009057">
    <property type="entry name" value="Homeodomain-like_sf"/>
</dbReference>
<comment type="caution">
    <text evidence="8">The sequence shown here is derived from an EMBL/GenBank/DDBJ whole genome shotgun (WGS) entry which is preliminary data.</text>
</comment>
<comment type="subcellular location">
    <subcellularLocation>
        <location evidence="5">Nucleus</location>
    </subcellularLocation>
</comment>
<feature type="region of interest" description="Disordered" evidence="6">
    <location>
        <begin position="198"/>
        <end position="225"/>
    </location>
</feature>
<dbReference type="PROSITE" id="PS50071">
    <property type="entry name" value="HOMEOBOX_2"/>
    <property type="match status" value="1"/>
</dbReference>
<evidence type="ECO:0000259" key="7">
    <source>
        <dbReference type="PROSITE" id="PS50071"/>
    </source>
</evidence>
<evidence type="ECO:0000313" key="9">
    <source>
        <dbReference type="Proteomes" id="UP001642483"/>
    </source>
</evidence>
<accession>A0ABP0GNQ0</accession>
<feature type="compositionally biased region" description="Polar residues" evidence="6">
    <location>
        <begin position="203"/>
        <end position="218"/>
    </location>
</feature>
<keyword evidence="4 5" id="KW-0539">Nucleus</keyword>
<dbReference type="InterPro" id="IPR001356">
    <property type="entry name" value="HD"/>
</dbReference>
<dbReference type="Proteomes" id="UP001642483">
    <property type="component" value="Unassembled WGS sequence"/>
</dbReference>
<keyword evidence="9" id="KW-1185">Reference proteome</keyword>
<dbReference type="Gene3D" id="1.10.10.60">
    <property type="entry name" value="Homeodomain-like"/>
    <property type="match status" value="1"/>
</dbReference>
<dbReference type="SUPFAM" id="SSF46689">
    <property type="entry name" value="Homeodomain-like"/>
    <property type="match status" value="1"/>
</dbReference>
<proteinExistence type="inferred from homology"/>
<comment type="similarity">
    <text evidence="1">Belongs to the TALE/MEIS homeobox family.</text>
</comment>
<evidence type="ECO:0000256" key="3">
    <source>
        <dbReference type="ARBA" id="ARBA00023155"/>
    </source>
</evidence>
<feature type="region of interest" description="Disordered" evidence="6">
    <location>
        <begin position="374"/>
        <end position="409"/>
    </location>
</feature>
<evidence type="ECO:0000256" key="4">
    <source>
        <dbReference type="ARBA" id="ARBA00023242"/>
    </source>
</evidence>
<dbReference type="Pfam" id="PF16493">
    <property type="entry name" value="Meis_PKNOX_N"/>
    <property type="match status" value="1"/>
</dbReference>
<dbReference type="PANTHER" id="PTHR11850">
    <property type="entry name" value="HOMEOBOX PROTEIN TRANSCRIPTION FACTORS"/>
    <property type="match status" value="1"/>
</dbReference>
<dbReference type="EMBL" id="CAWYQH010000130">
    <property type="protein sequence ID" value="CAK8693267.1"/>
    <property type="molecule type" value="Genomic_DNA"/>
</dbReference>
<feature type="compositionally biased region" description="Polar residues" evidence="6">
    <location>
        <begin position="380"/>
        <end position="391"/>
    </location>
</feature>
<reference evidence="8 9" key="1">
    <citation type="submission" date="2024-02" db="EMBL/GenBank/DDBJ databases">
        <authorList>
            <person name="Daric V."/>
            <person name="Darras S."/>
        </authorList>
    </citation>
    <scope>NUCLEOTIDE SEQUENCE [LARGE SCALE GENOMIC DNA]</scope>
</reference>
<feature type="DNA-binding region" description="Homeobox" evidence="5">
    <location>
        <begin position="253"/>
        <end position="315"/>
    </location>
</feature>
<dbReference type="InterPro" id="IPR008422">
    <property type="entry name" value="KN_HD"/>
</dbReference>
<evidence type="ECO:0000256" key="2">
    <source>
        <dbReference type="ARBA" id="ARBA00023125"/>
    </source>
</evidence>
<name>A0ABP0GNQ0_CLALP</name>
<keyword evidence="3 5" id="KW-0371">Homeobox</keyword>
<dbReference type="Pfam" id="PF05920">
    <property type="entry name" value="Homeobox_KN"/>
    <property type="match status" value="1"/>
</dbReference>